<sequence>MSKYRPQIRICFLGESFVNGTGDPEFLGWTGRICVDAYRKGYDITFYNLGVRGETSTELRQRWLKEVSYRLPKQYNGRVVFSFGVNDTTLINSKPRVELTESIENVRSILSTAKQLYPVLMVGPPPCADEEQDKRNQRIANLSKQFTLVCDELDIPYLDIFPILEKSNIWQDEARANDGAHPRSAGYAEFAEIVQSWNAWLNWFPPFSSSDF</sequence>
<dbReference type="InterPro" id="IPR013830">
    <property type="entry name" value="SGNH_hydro"/>
</dbReference>
<reference evidence="2 3" key="1">
    <citation type="submission" date="2018-06" db="EMBL/GenBank/DDBJ databases">
        <title>Comparative genomics of Brasilonema spp. strains.</title>
        <authorList>
            <person name="Alvarenga D.O."/>
            <person name="Fiore M.F."/>
            <person name="Varani A.M."/>
        </authorList>
    </citation>
    <scope>NUCLEOTIDE SEQUENCE [LARGE SCALE GENOMIC DNA]</scope>
    <source>
        <strain evidence="2 3">SPC951</strain>
    </source>
</reference>
<dbReference type="Proteomes" id="UP000718564">
    <property type="component" value="Unassembled WGS sequence"/>
</dbReference>
<evidence type="ECO:0000313" key="2">
    <source>
        <dbReference type="EMBL" id="NMG20042.1"/>
    </source>
</evidence>
<accession>A0ABX1P983</accession>
<gene>
    <name evidence="2" type="ORF">DP116_11460</name>
</gene>
<dbReference type="CDD" id="cd01835">
    <property type="entry name" value="SGNH_hydrolase_like_3"/>
    <property type="match status" value="1"/>
</dbReference>
<dbReference type="SUPFAM" id="SSF52266">
    <property type="entry name" value="SGNH hydrolase"/>
    <property type="match status" value="1"/>
</dbReference>
<organism evidence="2 3">
    <name type="scientific">Brasilonema bromeliae SPC951</name>
    <dbReference type="NCBI Taxonomy" id="385972"/>
    <lineage>
        <taxon>Bacteria</taxon>
        <taxon>Bacillati</taxon>
        <taxon>Cyanobacteriota</taxon>
        <taxon>Cyanophyceae</taxon>
        <taxon>Nostocales</taxon>
        <taxon>Scytonemataceae</taxon>
        <taxon>Brasilonema</taxon>
        <taxon>Bromeliae group (in: Brasilonema)</taxon>
    </lineage>
</organism>
<evidence type="ECO:0000313" key="3">
    <source>
        <dbReference type="Proteomes" id="UP000718564"/>
    </source>
</evidence>
<dbReference type="Pfam" id="PF13472">
    <property type="entry name" value="Lipase_GDSL_2"/>
    <property type="match status" value="1"/>
</dbReference>
<comment type="caution">
    <text evidence="2">The sequence shown here is derived from an EMBL/GenBank/DDBJ whole genome shotgun (WGS) entry which is preliminary data.</text>
</comment>
<name>A0ABX1P983_9CYAN</name>
<protein>
    <submittedName>
        <fullName evidence="2">Lipase</fullName>
    </submittedName>
</protein>
<keyword evidence="3" id="KW-1185">Reference proteome</keyword>
<dbReference type="PANTHER" id="PTHR14209">
    <property type="entry name" value="ISOAMYL ACETATE-HYDROLYZING ESTERASE 1"/>
    <property type="match status" value="1"/>
</dbReference>
<feature type="domain" description="SGNH hydrolase-type esterase" evidence="1">
    <location>
        <begin position="12"/>
        <end position="188"/>
    </location>
</feature>
<proteinExistence type="predicted"/>
<dbReference type="PANTHER" id="PTHR14209:SF19">
    <property type="entry name" value="ISOAMYL ACETATE-HYDROLYZING ESTERASE 1 HOMOLOG"/>
    <property type="match status" value="1"/>
</dbReference>
<dbReference type="RefSeq" id="WP_169155304.1">
    <property type="nucleotide sequence ID" value="NZ_CAWPJE010000049.1"/>
</dbReference>
<dbReference type="InterPro" id="IPR045136">
    <property type="entry name" value="Iah1-like"/>
</dbReference>
<dbReference type="InterPro" id="IPR036514">
    <property type="entry name" value="SGNH_hydro_sf"/>
</dbReference>
<dbReference type="EMBL" id="QMEB01000072">
    <property type="protein sequence ID" value="NMG20042.1"/>
    <property type="molecule type" value="Genomic_DNA"/>
</dbReference>
<evidence type="ECO:0000259" key="1">
    <source>
        <dbReference type="Pfam" id="PF13472"/>
    </source>
</evidence>
<dbReference type="Gene3D" id="3.40.50.1110">
    <property type="entry name" value="SGNH hydrolase"/>
    <property type="match status" value="1"/>
</dbReference>